<evidence type="ECO:0000313" key="4">
    <source>
        <dbReference type="Proteomes" id="UP000324241"/>
    </source>
</evidence>
<evidence type="ECO:0000313" key="3">
    <source>
        <dbReference type="Proteomes" id="UP000308092"/>
    </source>
</evidence>
<dbReference type="AlphaFoldDB" id="A0A4S3JJB6"/>
<evidence type="ECO:0000313" key="2">
    <source>
        <dbReference type="EMBL" id="THC94687.1"/>
    </source>
</evidence>
<comment type="caution">
    <text evidence="2">The sequence shown here is derived from an EMBL/GenBank/DDBJ whole genome shotgun (WGS) entry which is preliminary data.</text>
</comment>
<dbReference type="EMBL" id="SOSA01000194">
    <property type="protein sequence ID" value="THC94687.1"/>
    <property type="molecule type" value="Genomic_DNA"/>
</dbReference>
<dbReference type="VEuPathDB" id="FungiDB:EYZ11_005832"/>
<dbReference type="RefSeq" id="XP_033430248.1">
    <property type="nucleotide sequence ID" value="XM_033568253.1"/>
</dbReference>
<dbReference type="Proteomes" id="UP000308092">
    <property type="component" value="Unassembled WGS sequence"/>
</dbReference>
<reference evidence="1 4" key="2">
    <citation type="submission" date="2019-08" db="EMBL/GenBank/DDBJ databases">
        <title>The genome sequence of a newly discovered highly antifungal drug resistant Aspergillus species, Aspergillus tanneri NIH 1004.</title>
        <authorList>
            <person name="Mounaud S."/>
            <person name="Singh I."/>
            <person name="Joardar V."/>
            <person name="Pakala S."/>
            <person name="Pakala S."/>
            <person name="Venepally P."/>
            <person name="Chung J.K."/>
            <person name="Losada L."/>
            <person name="Nierman W.C."/>
        </authorList>
    </citation>
    <scope>NUCLEOTIDE SEQUENCE [LARGE SCALE GENOMIC DNA]</scope>
    <source>
        <strain evidence="1 4">NIH1004</strain>
    </source>
</reference>
<dbReference type="EMBL" id="QUQM01000001">
    <property type="protein sequence ID" value="KAA8650887.1"/>
    <property type="molecule type" value="Genomic_DNA"/>
</dbReference>
<reference evidence="2 3" key="1">
    <citation type="submission" date="2019-03" db="EMBL/GenBank/DDBJ databases">
        <title>The genome sequence of a newly discovered highly antifungal drug resistant Aspergillus species, Aspergillus tanneri NIH 1004.</title>
        <authorList>
            <person name="Mounaud S."/>
            <person name="Singh I."/>
            <person name="Joardar V."/>
            <person name="Pakala S."/>
            <person name="Pakala S."/>
            <person name="Venepally P."/>
            <person name="Hoover J."/>
            <person name="Nierman W."/>
            <person name="Chung J."/>
            <person name="Losada L."/>
        </authorList>
    </citation>
    <scope>NUCLEOTIDE SEQUENCE [LARGE SCALE GENOMIC DNA]</scope>
    <source>
        <strain evidence="2 3">NIH1004</strain>
    </source>
</reference>
<evidence type="ECO:0000313" key="1">
    <source>
        <dbReference type="EMBL" id="KAA8650887.1"/>
    </source>
</evidence>
<dbReference type="Proteomes" id="UP000324241">
    <property type="component" value="Unassembled WGS sequence"/>
</dbReference>
<protein>
    <submittedName>
        <fullName evidence="2">Uncharacterized protein</fullName>
    </submittedName>
</protein>
<sequence>MTNSAALYDDPRVTAEYDKVPRGSGLHAGMAISAKNDNGAAKVHRIDNSASMLRKAQELHGGQEDIMFE</sequence>
<keyword evidence="3" id="KW-1185">Reference proteome</keyword>
<organism evidence="2 3">
    <name type="scientific">Aspergillus tanneri</name>
    <dbReference type="NCBI Taxonomy" id="1220188"/>
    <lineage>
        <taxon>Eukaryota</taxon>
        <taxon>Fungi</taxon>
        <taxon>Dikarya</taxon>
        <taxon>Ascomycota</taxon>
        <taxon>Pezizomycotina</taxon>
        <taxon>Eurotiomycetes</taxon>
        <taxon>Eurotiomycetidae</taxon>
        <taxon>Eurotiales</taxon>
        <taxon>Aspergillaceae</taxon>
        <taxon>Aspergillus</taxon>
        <taxon>Aspergillus subgen. Circumdati</taxon>
    </lineage>
</organism>
<gene>
    <name evidence="1" type="ORF">ATNIH1004_003576</name>
    <name evidence="2" type="ORF">EYZ11_005832</name>
</gene>
<name>A0A4S3JJB6_9EURO</name>
<dbReference type="GeneID" id="54326278"/>
<proteinExistence type="predicted"/>
<accession>A0A4S3JJB6</accession>